<proteinExistence type="predicted"/>
<accession>A0A9K3GH00</accession>
<evidence type="ECO:0000313" key="3">
    <source>
        <dbReference type="EMBL" id="GIQ83225.1"/>
    </source>
</evidence>
<keyword evidence="5" id="KW-1185">Reference proteome</keyword>
<comment type="caution">
    <text evidence="2">The sequence shown here is derived from an EMBL/GenBank/DDBJ whole genome shotgun (WGS) entry which is preliminary data.</text>
</comment>
<dbReference type="EMBL" id="BDIP01000969">
    <property type="protein sequence ID" value="GIQ83225.1"/>
    <property type="molecule type" value="Genomic_DNA"/>
</dbReference>
<evidence type="ECO:0000313" key="4">
    <source>
        <dbReference type="EMBL" id="GIQ86286.1"/>
    </source>
</evidence>
<organism evidence="2 5">
    <name type="scientific">Kipferlia bialata</name>
    <dbReference type="NCBI Taxonomy" id="797122"/>
    <lineage>
        <taxon>Eukaryota</taxon>
        <taxon>Metamonada</taxon>
        <taxon>Carpediemonas-like organisms</taxon>
        <taxon>Kipferlia</taxon>
    </lineage>
</organism>
<gene>
    <name evidence="2" type="ORF">KIPB_003855</name>
    <name evidence="3" type="ORF">KIPB_004514</name>
    <name evidence="4" type="ORF">KIPB_008113</name>
</gene>
<dbReference type="AlphaFoldDB" id="A0A9K3GH00"/>
<dbReference type="Proteomes" id="UP000265618">
    <property type="component" value="Unassembled WGS sequence"/>
</dbReference>
<protein>
    <submittedName>
        <fullName evidence="2">Uncharacterized protein</fullName>
    </submittedName>
</protein>
<feature type="region of interest" description="Disordered" evidence="1">
    <location>
        <begin position="117"/>
        <end position="152"/>
    </location>
</feature>
<name>A0A9K3GH00_9EUKA</name>
<evidence type="ECO:0000313" key="5">
    <source>
        <dbReference type="Proteomes" id="UP000265618"/>
    </source>
</evidence>
<dbReference type="EMBL" id="BDIP01002432">
    <property type="protein sequence ID" value="GIQ86286.1"/>
    <property type="molecule type" value="Genomic_DNA"/>
</dbReference>
<dbReference type="EMBL" id="BDIP01000776">
    <property type="protein sequence ID" value="GIQ82678.1"/>
    <property type="molecule type" value="Genomic_DNA"/>
</dbReference>
<sequence length="363" mass="38515">MTHNPNWVESVAPLTSCILDRLGWGRGVMEHIPISAQMQDYLRRFQPGHLDRNDLLAQYLVALSDLCSVSFTPLWSAIPTQDGEGAVGEGDGRNATTFERLDSLMASIRRATVKADLNHEVSSSDEPTDYEGGISESEDEDSDVPDTKPGRVPLVEDTLAGVSLAASTLCGTITLSLGPDGKKPYRPVGLTLHSPPHTPRMTERYSDAPPLSSLLQPVATALVESVCAALTSQAAGGVLDGRVAAALRMRCMLGVFIACSTVPSTPCAVCGSILRGIPSVGGVACSLVHHTDECLDMGDTSMEDSPEARYASAVLWSNQPDSVSALPLFPTTLLSVHNLPLSVLAVSDARGERGVWVHAECMP</sequence>
<evidence type="ECO:0000313" key="2">
    <source>
        <dbReference type="EMBL" id="GIQ82678.1"/>
    </source>
</evidence>
<reference evidence="2" key="1">
    <citation type="submission" date="2016-10" db="EMBL/GenBank/DDBJ databases">
        <authorList>
            <person name="Tanifuji G."/>
            <person name="Kume K."/>
            <person name="Nakayama T."/>
            <person name="Takabayashi S."/>
            <person name="Hashimoto T."/>
        </authorList>
    </citation>
    <scope>NUCLEOTIDE SEQUENCE</scope>
    <source>
        <strain evidence="2">NY0173</strain>
    </source>
</reference>
<reference evidence="2 5" key="2">
    <citation type="journal article" date="2018" name="PLoS ONE">
        <title>The draft genome of Kipferlia bialata reveals reductive genome evolution in fornicate parasites.</title>
        <authorList>
            <person name="Tanifuji G."/>
            <person name="Takabayashi S."/>
            <person name="Kume K."/>
            <person name="Takagi M."/>
            <person name="Nakayama T."/>
            <person name="Kamikawa R."/>
            <person name="Inagaki Y."/>
            <person name="Hashimoto T."/>
        </authorList>
    </citation>
    <scope>NUCLEOTIDE SEQUENCE [LARGE SCALE GENOMIC DNA]</scope>
    <source>
        <strain evidence="2">NY0173</strain>
    </source>
</reference>
<evidence type="ECO:0000256" key="1">
    <source>
        <dbReference type="SAM" id="MobiDB-lite"/>
    </source>
</evidence>